<dbReference type="Proteomes" id="UP000046393">
    <property type="component" value="Unplaced"/>
</dbReference>
<sequence length="97" mass="10291">MEECVIRRIEEHLLLPACKLDGAVAVTTDGYSYRCGCCGCGYGCSWEGVLLLLLDGLLGRIDDDDEFVVGGNVCQMSVRVCALVFGQQAADAAVAKA</sequence>
<proteinExistence type="predicted"/>
<evidence type="ECO:0000313" key="1">
    <source>
        <dbReference type="Proteomes" id="UP000046393"/>
    </source>
</evidence>
<organism evidence="1 2">
    <name type="scientific">Syphacia muris</name>
    <dbReference type="NCBI Taxonomy" id="451379"/>
    <lineage>
        <taxon>Eukaryota</taxon>
        <taxon>Metazoa</taxon>
        <taxon>Ecdysozoa</taxon>
        <taxon>Nematoda</taxon>
        <taxon>Chromadorea</taxon>
        <taxon>Rhabditida</taxon>
        <taxon>Spirurina</taxon>
        <taxon>Oxyuridomorpha</taxon>
        <taxon>Oxyuroidea</taxon>
        <taxon>Oxyuridae</taxon>
        <taxon>Syphacia</taxon>
    </lineage>
</organism>
<dbReference type="AlphaFoldDB" id="A0A0N5B109"/>
<evidence type="ECO:0000313" key="2">
    <source>
        <dbReference type="WBParaSite" id="SMUV_0001096101-mRNA-1"/>
    </source>
</evidence>
<name>A0A0N5B109_9BILA</name>
<accession>A0A0N5B109</accession>
<keyword evidence="1" id="KW-1185">Reference proteome</keyword>
<reference evidence="2" key="1">
    <citation type="submission" date="2017-02" db="UniProtKB">
        <authorList>
            <consortium name="WormBaseParasite"/>
        </authorList>
    </citation>
    <scope>IDENTIFICATION</scope>
</reference>
<dbReference type="WBParaSite" id="SMUV_0001096101-mRNA-1">
    <property type="protein sequence ID" value="SMUV_0001096101-mRNA-1"/>
    <property type="gene ID" value="SMUV_0001096101"/>
</dbReference>
<protein>
    <submittedName>
        <fullName evidence="2">Uncharacterized protein</fullName>
    </submittedName>
</protein>